<keyword evidence="3" id="KW-0804">Transcription</keyword>
<dbReference type="PRINTS" id="PR00598">
    <property type="entry name" value="HTHMARR"/>
</dbReference>
<dbReference type="Pfam" id="PF01047">
    <property type="entry name" value="MarR"/>
    <property type="match status" value="1"/>
</dbReference>
<dbReference type="PANTHER" id="PTHR42756">
    <property type="entry name" value="TRANSCRIPTIONAL REGULATOR, MARR"/>
    <property type="match status" value="1"/>
</dbReference>
<dbReference type="InterPro" id="IPR000835">
    <property type="entry name" value="HTH_MarR-typ"/>
</dbReference>
<evidence type="ECO:0000256" key="3">
    <source>
        <dbReference type="ARBA" id="ARBA00023163"/>
    </source>
</evidence>
<dbReference type="AlphaFoldDB" id="A0A1I6P2W9"/>
<keyword evidence="1" id="KW-0805">Transcription regulation</keyword>
<evidence type="ECO:0000313" key="8">
    <source>
        <dbReference type="Proteomes" id="UP000321773"/>
    </source>
</evidence>
<dbReference type="EMBL" id="BJWJ01000001">
    <property type="protein sequence ID" value="GEM03154.1"/>
    <property type="molecule type" value="Genomic_DNA"/>
</dbReference>
<evidence type="ECO:0000313" key="7">
    <source>
        <dbReference type="Proteomes" id="UP000199139"/>
    </source>
</evidence>
<dbReference type="SUPFAM" id="SSF46785">
    <property type="entry name" value="Winged helix' DNA-binding domain"/>
    <property type="match status" value="1"/>
</dbReference>
<evidence type="ECO:0000313" key="6">
    <source>
        <dbReference type="EMBL" id="SFS34505.1"/>
    </source>
</evidence>
<reference evidence="5 8" key="2">
    <citation type="submission" date="2019-07" db="EMBL/GenBank/DDBJ databases">
        <title>Whole genome shotgun sequence of Halolactibacillus miurensis NBRC 100873.</title>
        <authorList>
            <person name="Hosoyama A."/>
            <person name="Uohara A."/>
            <person name="Ohji S."/>
            <person name="Ichikawa N."/>
        </authorList>
    </citation>
    <scope>NUCLEOTIDE SEQUENCE [LARGE SCALE GENOMIC DNA]</scope>
    <source>
        <strain evidence="5 8">NBRC 100873</strain>
    </source>
</reference>
<reference evidence="6 7" key="1">
    <citation type="submission" date="2016-10" db="EMBL/GenBank/DDBJ databases">
        <authorList>
            <person name="de Groot N.N."/>
        </authorList>
    </citation>
    <scope>NUCLEOTIDE SEQUENCE [LARGE SCALE GENOMIC DNA]</scope>
    <source>
        <strain evidence="6 7">DSM 17074</strain>
    </source>
</reference>
<dbReference type="Gene3D" id="1.10.10.10">
    <property type="entry name" value="Winged helix-like DNA-binding domain superfamily/Winged helix DNA-binding domain"/>
    <property type="match status" value="1"/>
</dbReference>
<dbReference type="PANTHER" id="PTHR42756:SF1">
    <property type="entry name" value="TRANSCRIPTIONAL REPRESSOR OF EMRAB OPERON"/>
    <property type="match status" value="1"/>
</dbReference>
<feature type="domain" description="HTH marR-type" evidence="4">
    <location>
        <begin position="1"/>
        <end position="136"/>
    </location>
</feature>
<dbReference type="PROSITE" id="PS50995">
    <property type="entry name" value="HTH_MARR_2"/>
    <property type="match status" value="1"/>
</dbReference>
<evidence type="ECO:0000259" key="4">
    <source>
        <dbReference type="PROSITE" id="PS50995"/>
    </source>
</evidence>
<proteinExistence type="predicted"/>
<accession>A0A1I6P2W9</accession>
<dbReference type="GO" id="GO:0003700">
    <property type="term" value="F:DNA-binding transcription factor activity"/>
    <property type="evidence" value="ECO:0007669"/>
    <property type="project" value="InterPro"/>
</dbReference>
<dbReference type="STRING" id="306541.SAMN05421668_101165"/>
<evidence type="ECO:0000313" key="5">
    <source>
        <dbReference type="EMBL" id="GEM03154.1"/>
    </source>
</evidence>
<sequence>MELHDCMNFLLSVSQNKVFKHFSKLLQEYKLTPAQYGVLNCLWQDGALSPKQIGALLHLEAPTVSGILDRMQKADLIERSIDENSRRNVWVIPTEKANAMKDPIEKVTQQLNTVVLKDLADDETLVLKKALTTIITSDFHEDV</sequence>
<dbReference type="SMART" id="SM00347">
    <property type="entry name" value="HTH_MARR"/>
    <property type="match status" value="1"/>
</dbReference>
<keyword evidence="2 6" id="KW-0238">DNA-binding</keyword>
<dbReference type="GO" id="GO:0003677">
    <property type="term" value="F:DNA binding"/>
    <property type="evidence" value="ECO:0007669"/>
    <property type="project" value="UniProtKB-KW"/>
</dbReference>
<gene>
    <name evidence="5" type="ORF">HMI01_01420</name>
    <name evidence="6" type="ORF">SAMN05421668_101165</name>
</gene>
<dbReference type="Proteomes" id="UP000321773">
    <property type="component" value="Unassembled WGS sequence"/>
</dbReference>
<dbReference type="RefSeq" id="WP_062320261.1">
    <property type="nucleotide sequence ID" value="NZ_BJWJ01000001.1"/>
</dbReference>
<dbReference type="InterPro" id="IPR036388">
    <property type="entry name" value="WH-like_DNA-bd_sf"/>
</dbReference>
<protein>
    <submittedName>
        <fullName evidence="6">DNA-binding transcriptional regulator, MarR family</fullName>
    </submittedName>
</protein>
<name>A0A1I6P2W9_9BACI</name>
<dbReference type="Proteomes" id="UP000199139">
    <property type="component" value="Unassembled WGS sequence"/>
</dbReference>
<evidence type="ECO:0000256" key="1">
    <source>
        <dbReference type="ARBA" id="ARBA00023015"/>
    </source>
</evidence>
<dbReference type="OrthoDB" id="9799663at2"/>
<evidence type="ECO:0000256" key="2">
    <source>
        <dbReference type="ARBA" id="ARBA00023125"/>
    </source>
</evidence>
<dbReference type="EMBL" id="FPAI01000001">
    <property type="protein sequence ID" value="SFS34505.1"/>
    <property type="molecule type" value="Genomic_DNA"/>
</dbReference>
<dbReference type="InterPro" id="IPR036390">
    <property type="entry name" value="WH_DNA-bd_sf"/>
</dbReference>
<keyword evidence="8" id="KW-1185">Reference proteome</keyword>
<organism evidence="6 7">
    <name type="scientific">Halolactibacillus miurensis</name>
    <dbReference type="NCBI Taxonomy" id="306541"/>
    <lineage>
        <taxon>Bacteria</taxon>
        <taxon>Bacillati</taxon>
        <taxon>Bacillota</taxon>
        <taxon>Bacilli</taxon>
        <taxon>Bacillales</taxon>
        <taxon>Bacillaceae</taxon>
        <taxon>Halolactibacillus</taxon>
    </lineage>
</organism>